<proteinExistence type="predicted"/>
<reference evidence="1" key="1">
    <citation type="submission" date="2015-08" db="EMBL/GenBank/DDBJ databases">
        <authorList>
            <person name="Babu N.S."/>
            <person name="Beckwith C.J."/>
            <person name="Beseler K.G."/>
            <person name="Brison A."/>
            <person name="Carone J.V."/>
            <person name="Caskin T.P."/>
            <person name="Diamond M."/>
            <person name="Durham M.E."/>
            <person name="Foxe J.M."/>
            <person name="Go M."/>
            <person name="Henderson B.A."/>
            <person name="Jones I.B."/>
            <person name="McGettigan J.A."/>
            <person name="Micheletti S.J."/>
            <person name="Nasrallah M.E."/>
            <person name="Ortiz D."/>
            <person name="Piller C.R."/>
            <person name="Privatt S.R."/>
            <person name="Schneider S.L."/>
            <person name="Sharp S."/>
            <person name="Smith T.C."/>
            <person name="Stanton J.D."/>
            <person name="Ullery H.E."/>
            <person name="Wilson R.J."/>
            <person name="Serrano M.G."/>
            <person name="Buck G."/>
            <person name="Lee V."/>
            <person name="Wang Y."/>
            <person name="Carvalho R."/>
            <person name="Voegtly L."/>
            <person name="Shi R."/>
            <person name="Duckworth R."/>
            <person name="Johnson A."/>
            <person name="Loviza R."/>
            <person name="Walstead R."/>
            <person name="Shah Z."/>
            <person name="Kiflezghi M."/>
            <person name="Wade K."/>
            <person name="Ball S.L."/>
            <person name="Bradley K.W."/>
            <person name="Asai D.J."/>
            <person name="Bowman C.A."/>
            <person name="Russell D.A."/>
            <person name="Pope W.H."/>
            <person name="Jacobs-Sera D."/>
            <person name="Hendrix R.W."/>
            <person name="Hatfull G.F."/>
        </authorList>
    </citation>
    <scope>NUCLEOTIDE SEQUENCE</scope>
</reference>
<evidence type="ECO:0000313" key="1">
    <source>
        <dbReference type="EMBL" id="CUR57316.1"/>
    </source>
</evidence>
<dbReference type="AlphaFoldDB" id="A0A2P2C5R2"/>
<organism evidence="1">
    <name type="scientific">metagenome</name>
    <dbReference type="NCBI Taxonomy" id="256318"/>
    <lineage>
        <taxon>unclassified sequences</taxon>
        <taxon>metagenomes</taxon>
    </lineage>
</organism>
<accession>A0A2P2C5R2</accession>
<protein>
    <submittedName>
        <fullName evidence="1">Uncharacterized protein</fullName>
    </submittedName>
</protein>
<gene>
    <name evidence="1" type="ORF">NOCA240049</name>
</gene>
<sequence>MTVWAVLEAIGTIVAVINGLYQFGKNVEEFSGNPTDVNRQRYLSTYAAVLQSRNQILAAQTSILAAISDLDARIFRQVMADTLGDSDTAVQNLNEWHRSGSDASRALALDRSAGAVADMLRYVDVYPRPSIVFAHVEILTCRLAVLCEVDKQFAQSATTRAPLQAGIGLIRDAANEIESAVRRANTVRVFERRTSRPDPDDPGSTIYFVSAEVSYRNLIHTVSYTRSIGPYELGDDAYAQELRAARADAEAARHWGTVADIAHARVPELRQTAATLESIVRRSELQTLSSELDYSPTVVEDALYVQRRQELGVAEAARALVSGSTALADARPQLAVAIGQLAEDESASDAESLAAVIQEIRRGLTPAGGAREG</sequence>
<dbReference type="EMBL" id="CZKA01000034">
    <property type="protein sequence ID" value="CUR57316.1"/>
    <property type="molecule type" value="Genomic_DNA"/>
</dbReference>
<name>A0A2P2C5R2_9ZZZZ</name>